<gene>
    <name evidence="2" type="ORF">BN77_2539</name>
</gene>
<proteinExistence type="predicted"/>
<keyword evidence="1" id="KW-0472">Membrane</keyword>
<dbReference type="HOGENOM" id="CLU_171737_0_0_5"/>
<accession>K0PFX1</accession>
<reference evidence="2 3" key="1">
    <citation type="journal article" date="2013" name="Genome Announc.">
        <title>Draft Genome Sequence of Rhizobium mesoamericanum STM3625, a Nitrogen-Fixing Symbiont of Mimosa pudica Isolated in French Guiana (South America).</title>
        <authorList>
            <person name="Moulin L."/>
            <person name="Mornico D."/>
            <person name="Melkonian R."/>
            <person name="Klonowska A."/>
        </authorList>
    </citation>
    <scope>NUCLEOTIDE SEQUENCE [LARGE SCALE GENOMIC DNA]</scope>
    <source>
        <strain evidence="2 3">STM3625</strain>
    </source>
</reference>
<sequence>MANTILHMHSQTSPATPAHVSVPVLGATLAAFASISFLLCMLLGLIAPDWGLHRPWLQFYLGLTGFDPQSLALGLIQSVVYGAYAGASIAAIFNFISRLSAEQRAKPRIWPPPT</sequence>
<dbReference type="EMBL" id="CANI01000015">
    <property type="protein sequence ID" value="CCM75386.1"/>
    <property type="molecule type" value="Genomic_DNA"/>
</dbReference>
<protein>
    <submittedName>
        <fullName evidence="2">Putative transmembrane protein</fullName>
    </submittedName>
</protein>
<dbReference type="RefSeq" id="WP_007532075.1">
    <property type="nucleotide sequence ID" value="NZ_HF536772.1"/>
</dbReference>
<keyword evidence="1 2" id="KW-0812">Transmembrane</keyword>
<organism evidence="2 3">
    <name type="scientific">Rhizobium mesoamericanum STM3625</name>
    <dbReference type="NCBI Taxonomy" id="1211777"/>
    <lineage>
        <taxon>Bacteria</taxon>
        <taxon>Pseudomonadati</taxon>
        <taxon>Pseudomonadota</taxon>
        <taxon>Alphaproteobacteria</taxon>
        <taxon>Hyphomicrobiales</taxon>
        <taxon>Rhizobiaceae</taxon>
        <taxon>Rhizobium/Agrobacterium group</taxon>
        <taxon>Rhizobium</taxon>
    </lineage>
</organism>
<feature type="transmembrane region" description="Helical" evidence="1">
    <location>
        <begin position="20"/>
        <end position="47"/>
    </location>
</feature>
<dbReference type="AlphaFoldDB" id="K0PFX1"/>
<evidence type="ECO:0000313" key="2">
    <source>
        <dbReference type="EMBL" id="CCM75386.1"/>
    </source>
</evidence>
<keyword evidence="1" id="KW-1133">Transmembrane helix</keyword>
<evidence type="ECO:0000313" key="3">
    <source>
        <dbReference type="Proteomes" id="UP000009319"/>
    </source>
</evidence>
<name>K0PFX1_9HYPH</name>
<dbReference type="Proteomes" id="UP000009319">
    <property type="component" value="Unassembled WGS sequence"/>
</dbReference>
<comment type="caution">
    <text evidence="2">The sequence shown here is derived from an EMBL/GenBank/DDBJ whole genome shotgun (WGS) entry which is preliminary data.</text>
</comment>
<keyword evidence="3" id="KW-1185">Reference proteome</keyword>
<evidence type="ECO:0000256" key="1">
    <source>
        <dbReference type="SAM" id="Phobius"/>
    </source>
</evidence>
<feature type="transmembrane region" description="Helical" evidence="1">
    <location>
        <begin position="71"/>
        <end position="96"/>
    </location>
</feature>
<dbReference type="eggNOG" id="ENOG5030Z8P">
    <property type="taxonomic scope" value="Bacteria"/>
</dbReference>
<dbReference type="STRING" id="1211777.BN77_2539"/>